<dbReference type="EMBL" id="JACLCP010000001">
    <property type="protein sequence ID" value="MBC2843785.1"/>
    <property type="molecule type" value="Genomic_DNA"/>
</dbReference>
<accession>A0A842IMB3</accession>
<sequence length="212" mass="23869">MNFKKSKNVEGSIRIIDVKRTVCLMLVTALFSTFGLNAQTTPKPPTPPNSKTSTSKSYAIEIDTDDEEHNSSVSISISDDSYKFKASYHKSKNNGVKTILLNQLGKSNLNVNGNTYLWSNNQSGNEVFECKLTNGRLRMYVDTEVASKSFVEKINKLGNNLKYYISGTDAKKESEKAAAKAKRELERAERELERAKREAERTAREAKRTEKN</sequence>
<protein>
    <submittedName>
        <fullName evidence="2">Uncharacterized protein</fullName>
    </submittedName>
</protein>
<comment type="caution">
    <text evidence="2">The sequence shown here is derived from an EMBL/GenBank/DDBJ whole genome shotgun (WGS) entry which is preliminary data.</text>
</comment>
<evidence type="ECO:0000313" key="2">
    <source>
        <dbReference type="EMBL" id="MBC2843785.1"/>
    </source>
</evidence>
<organism evidence="2 3">
    <name type="scientific">Winogradskyella flava</name>
    <dbReference type="NCBI Taxonomy" id="1884876"/>
    <lineage>
        <taxon>Bacteria</taxon>
        <taxon>Pseudomonadati</taxon>
        <taxon>Bacteroidota</taxon>
        <taxon>Flavobacteriia</taxon>
        <taxon>Flavobacteriales</taxon>
        <taxon>Flavobacteriaceae</taxon>
        <taxon>Winogradskyella</taxon>
    </lineage>
</organism>
<name>A0A842IMB3_9FLAO</name>
<dbReference type="Proteomes" id="UP000533900">
    <property type="component" value="Unassembled WGS sequence"/>
</dbReference>
<keyword evidence="3" id="KW-1185">Reference proteome</keyword>
<dbReference type="RefSeq" id="WP_185787498.1">
    <property type="nucleotide sequence ID" value="NZ_JACLCP010000001.1"/>
</dbReference>
<dbReference type="AlphaFoldDB" id="A0A842IMB3"/>
<evidence type="ECO:0000256" key="1">
    <source>
        <dbReference type="SAM" id="MobiDB-lite"/>
    </source>
</evidence>
<gene>
    <name evidence="2" type="ORF">H7F21_01680</name>
</gene>
<proteinExistence type="predicted"/>
<reference evidence="2" key="1">
    <citation type="submission" date="2020-08" db="EMBL/GenBank/DDBJ databases">
        <title>Winogradskyella ouciana sp. nov., isolated from the hadal seawater of the Mariana Trench.</title>
        <authorList>
            <person name="He X."/>
        </authorList>
    </citation>
    <scope>NUCLEOTIDE SEQUENCE [LARGE SCALE GENOMIC DNA]</scope>
    <source>
        <strain evidence="2">KCTC 52348</strain>
    </source>
</reference>
<evidence type="ECO:0000313" key="3">
    <source>
        <dbReference type="Proteomes" id="UP000533900"/>
    </source>
</evidence>
<feature type="region of interest" description="Disordered" evidence="1">
    <location>
        <begin position="174"/>
        <end position="212"/>
    </location>
</feature>